<feature type="transmembrane region" description="Helical" evidence="1">
    <location>
        <begin position="43"/>
        <end position="62"/>
    </location>
</feature>
<evidence type="ECO:0008006" key="4">
    <source>
        <dbReference type="Google" id="ProtNLM"/>
    </source>
</evidence>
<sequence length="131" mass="13623">MTGRPITLTAAAAVEATEGIVALGFGFYVAWETIVGKPLDPASAIGVTLFAFLAGAGMLAVARGLLRAERWSRSPAVLTQLFALPVSVSMLQGEQYALGVPLIVLALAALVLVLCKPSNNALVHEEEPHGE</sequence>
<reference evidence="2 3" key="1">
    <citation type="submission" date="2020-06" db="EMBL/GenBank/DDBJ databases">
        <title>Actinomadura xiongansis sp. nov., isolated from soil of Baiyangdian.</title>
        <authorList>
            <person name="Zhang X."/>
        </authorList>
    </citation>
    <scope>NUCLEOTIDE SEQUENCE [LARGE SCALE GENOMIC DNA]</scope>
    <source>
        <strain evidence="2 3">HBUM206468</strain>
    </source>
</reference>
<feature type="transmembrane region" description="Helical" evidence="1">
    <location>
        <begin position="97"/>
        <end position="115"/>
    </location>
</feature>
<gene>
    <name evidence="2" type="ORF">HKK74_30550</name>
</gene>
<dbReference type="EMBL" id="JABVEC010000032">
    <property type="protein sequence ID" value="MBC6469802.1"/>
    <property type="molecule type" value="Genomic_DNA"/>
</dbReference>
<accession>A0ABR7LY65</accession>
<organism evidence="2 3">
    <name type="scientific">Actinomadura alba</name>
    <dbReference type="NCBI Taxonomy" id="406431"/>
    <lineage>
        <taxon>Bacteria</taxon>
        <taxon>Bacillati</taxon>
        <taxon>Actinomycetota</taxon>
        <taxon>Actinomycetes</taxon>
        <taxon>Streptosporangiales</taxon>
        <taxon>Thermomonosporaceae</taxon>
        <taxon>Actinomadura</taxon>
    </lineage>
</organism>
<proteinExistence type="predicted"/>
<dbReference type="Proteomes" id="UP000805614">
    <property type="component" value="Unassembled WGS sequence"/>
</dbReference>
<evidence type="ECO:0000313" key="2">
    <source>
        <dbReference type="EMBL" id="MBC6469802.1"/>
    </source>
</evidence>
<comment type="caution">
    <text evidence="2">The sequence shown here is derived from an EMBL/GenBank/DDBJ whole genome shotgun (WGS) entry which is preliminary data.</text>
</comment>
<evidence type="ECO:0000313" key="3">
    <source>
        <dbReference type="Proteomes" id="UP000805614"/>
    </source>
</evidence>
<keyword evidence="1" id="KW-0812">Transmembrane</keyword>
<protein>
    <recommendedName>
        <fullName evidence="4">Integral membrane protein</fullName>
    </recommendedName>
</protein>
<keyword evidence="1" id="KW-0472">Membrane</keyword>
<dbReference type="RefSeq" id="WP_187246854.1">
    <property type="nucleotide sequence ID" value="NZ_BAAAOK010000011.1"/>
</dbReference>
<keyword evidence="3" id="KW-1185">Reference proteome</keyword>
<feature type="transmembrane region" description="Helical" evidence="1">
    <location>
        <begin position="12"/>
        <end position="31"/>
    </location>
</feature>
<keyword evidence="1" id="KW-1133">Transmembrane helix</keyword>
<name>A0ABR7LY65_9ACTN</name>
<evidence type="ECO:0000256" key="1">
    <source>
        <dbReference type="SAM" id="Phobius"/>
    </source>
</evidence>